<evidence type="ECO:0000313" key="3">
    <source>
        <dbReference type="Proteomes" id="UP000564885"/>
    </source>
</evidence>
<gene>
    <name evidence="2" type="ORF">HJG44_01865</name>
</gene>
<dbReference type="AlphaFoldDB" id="A0A849I430"/>
<dbReference type="RefSeq" id="WP_171216635.1">
    <property type="nucleotide sequence ID" value="NZ_JABEPP010000001.1"/>
</dbReference>
<dbReference type="InterPro" id="IPR011201">
    <property type="entry name" value="Zinc-ribbon_6_bact"/>
</dbReference>
<comment type="caution">
    <text evidence="2">The sequence shown here is derived from an EMBL/GenBank/DDBJ whole genome shotgun (WGS) entry which is preliminary data.</text>
</comment>
<feature type="domain" description="Zinc-ribbon" evidence="1">
    <location>
        <begin position="3"/>
        <end position="93"/>
    </location>
</feature>
<organism evidence="2 3">
    <name type="scientific">Enterovirga aerilata</name>
    <dbReference type="NCBI Taxonomy" id="2730920"/>
    <lineage>
        <taxon>Bacteria</taxon>
        <taxon>Pseudomonadati</taxon>
        <taxon>Pseudomonadota</taxon>
        <taxon>Alphaproteobacteria</taxon>
        <taxon>Hyphomicrobiales</taxon>
        <taxon>Methylobacteriaceae</taxon>
        <taxon>Enterovirga</taxon>
    </lineage>
</organism>
<keyword evidence="3" id="KW-1185">Reference proteome</keyword>
<reference evidence="2 3" key="1">
    <citation type="submission" date="2020-04" db="EMBL/GenBank/DDBJ databases">
        <title>Enterovirga sp. isolate from soil.</title>
        <authorList>
            <person name="Chea S."/>
            <person name="Kim D.-U."/>
        </authorList>
    </citation>
    <scope>NUCLEOTIDE SEQUENCE [LARGE SCALE GENOMIC DNA]</scope>
    <source>
        <strain evidence="2 3">DB1703</strain>
    </source>
</reference>
<dbReference type="Pfam" id="PF10005">
    <property type="entry name" value="Zn_ribbon_DZR_6"/>
    <property type="match status" value="1"/>
</dbReference>
<dbReference type="PIRSF" id="PIRSF012641">
    <property type="entry name" value="UCP012641"/>
    <property type="match status" value="1"/>
</dbReference>
<dbReference type="InterPro" id="IPR031321">
    <property type="entry name" value="UCP012641"/>
</dbReference>
<evidence type="ECO:0000259" key="1">
    <source>
        <dbReference type="Pfam" id="PF10005"/>
    </source>
</evidence>
<dbReference type="EMBL" id="JABEPP010000001">
    <property type="protein sequence ID" value="NNM71139.1"/>
    <property type="molecule type" value="Genomic_DNA"/>
</dbReference>
<sequence length="357" mass="40543">MKLFKCPHCGQLLYFENVKCERCGHRLGYIPEAGYLTALEPQDDGTWRSLRPDGARYRFCSNAEYDVCNWLVPAESPDTLCRACRHNRTVPNLGRPGAQLAWRKIEEAKHRLFYQLLRLGLPTPAEGEAKEPLIFDFLADPPTPDGPRVLTGHDDGLITIALAEADDAERERRRAAMGEPYRTLLGHFRHEVGHFYWDLLVRDGGRLAECRAVFGNDEEDYGEALKRHYEEGVPENWRESYISAYATTHAWEDFAETWAHYLHIIDCLEMARAFGISVQARADDTGLIAADADVDVYGPGDFAPIVQTWLPIAFALNSVNRCMGQTDLYPFVLSPPVVRKLGFIHWLVHDHRSRTSG</sequence>
<accession>A0A849I430</accession>
<evidence type="ECO:0000313" key="2">
    <source>
        <dbReference type="EMBL" id="NNM71139.1"/>
    </source>
</evidence>
<protein>
    <submittedName>
        <fullName evidence="2">Putative zinc-binding peptidase</fullName>
    </submittedName>
</protein>
<name>A0A849I430_9HYPH</name>
<proteinExistence type="predicted"/>
<dbReference type="Proteomes" id="UP000564885">
    <property type="component" value="Unassembled WGS sequence"/>
</dbReference>
<dbReference type="Pfam" id="PF15887">
    <property type="entry name" value="Peptidase_Mx"/>
    <property type="match status" value="1"/>
</dbReference>